<accession>G4QCX8</accession>
<name>G4QCX8_TAYAM</name>
<keyword evidence="2" id="KW-0456">Lyase</keyword>
<evidence type="ECO:0000259" key="1">
    <source>
        <dbReference type="Pfam" id="PF00849"/>
    </source>
</evidence>
<dbReference type="AlphaFoldDB" id="G4QCX8"/>
<reference evidence="2 3" key="2">
    <citation type="journal article" date="2012" name="PLoS ONE">
        <title>Genomic characterization of the taylorella genus.</title>
        <authorList>
            <person name="Hebert L."/>
            <person name="Moumen B."/>
            <person name="Pons N."/>
            <person name="Duquesne F."/>
            <person name="Breuil M.F."/>
            <person name="Goux D."/>
            <person name="Batto J.M."/>
            <person name="Laugier C."/>
            <person name="Renault P."/>
            <person name="Petry S."/>
        </authorList>
    </citation>
    <scope>NUCLEOTIDE SEQUENCE [LARGE SCALE GENOMIC DNA]</scope>
    <source>
        <strain evidence="2 3">MCE3</strain>
    </source>
</reference>
<dbReference type="InterPro" id="IPR020103">
    <property type="entry name" value="PsdUridine_synth_cat_dom_sf"/>
</dbReference>
<dbReference type="eggNOG" id="COG0564">
    <property type="taxonomic scope" value="Bacteria"/>
</dbReference>
<dbReference type="InterPro" id="IPR050188">
    <property type="entry name" value="RluA_PseudoU_synthase"/>
</dbReference>
<dbReference type="PROSITE" id="PS01129">
    <property type="entry name" value="PSI_RLU"/>
    <property type="match status" value="1"/>
</dbReference>
<dbReference type="HOGENOM" id="CLU_016902_0_0_4"/>
<dbReference type="STRING" id="1008459.TASI_0004"/>
<proteinExistence type="predicted"/>
<dbReference type="KEGG" id="tas:TASI_0004"/>
<dbReference type="EC" id="4.2.1.70" evidence="2"/>
<dbReference type="GO" id="GO:0140098">
    <property type="term" value="F:catalytic activity, acting on RNA"/>
    <property type="evidence" value="ECO:0007669"/>
    <property type="project" value="UniProtKB-ARBA"/>
</dbReference>
<dbReference type="GO" id="GO:0009982">
    <property type="term" value="F:pseudouridine synthase activity"/>
    <property type="evidence" value="ECO:0007669"/>
    <property type="project" value="InterPro"/>
</dbReference>
<evidence type="ECO:0000313" key="2">
    <source>
        <dbReference type="EMBL" id="AEP35795.1"/>
    </source>
</evidence>
<dbReference type="GO" id="GO:0000455">
    <property type="term" value="P:enzyme-directed rRNA pseudouridine synthesis"/>
    <property type="evidence" value="ECO:0007669"/>
    <property type="project" value="TreeGrafter"/>
</dbReference>
<dbReference type="Proteomes" id="UP000009284">
    <property type="component" value="Chromosome"/>
</dbReference>
<sequence length="305" mass="35706">MDMLQSPLPSRGGITASRLYLPREKWPNLWEFLVQRFPHLSPTILQMRLERGNFVDSNGNPAKLDSPYTADSWLWYYREVEEEPQNPHKLEILYEDELIVVVDKPHLLASIPGGNHLYESALVRLRLILNDISINPIHRLDRETAGVLVFCRQAKYRSQYQILFQNREIEKVYECIATNAKEDMTFPLSRKSYIEKSIDYFTMIENFSRPPNSHTDIDFVKSVKNGNALYRLYPHSGKKHQLRVHMCGLGLPIVNDNFYPVLLPQRDKNDFSNPLQLLAKSIEFKDPINGQIRYFESQQRLELDI</sequence>
<dbReference type="Pfam" id="PF00849">
    <property type="entry name" value="PseudoU_synth_2"/>
    <property type="match status" value="1"/>
</dbReference>
<dbReference type="InterPro" id="IPR006145">
    <property type="entry name" value="PsdUridine_synth_RsuA/RluA"/>
</dbReference>
<gene>
    <name evidence="2" type="ordered locus">TASI_0004</name>
</gene>
<dbReference type="SUPFAM" id="SSF55120">
    <property type="entry name" value="Pseudouridine synthase"/>
    <property type="match status" value="1"/>
</dbReference>
<dbReference type="PANTHER" id="PTHR21600:SF84">
    <property type="entry name" value="PSEUDOURIDINE SYNTHASE RSUA_RLUA-LIKE DOMAIN-CONTAINING PROTEIN"/>
    <property type="match status" value="1"/>
</dbReference>
<keyword evidence="3" id="KW-1185">Reference proteome</keyword>
<reference key="1">
    <citation type="submission" date="2011-09" db="EMBL/GenBank/DDBJ databases">
        <title>Genomic characterization of the Taylorella genus.</title>
        <authorList>
            <person name="Hebert L."/>
            <person name="Moumen B."/>
            <person name="Pons N."/>
            <person name="Duquesne F."/>
            <person name="Breuil M.-F."/>
            <person name="Goux D."/>
            <person name="Batto J.-M."/>
            <person name="Renault P."/>
            <person name="Laugier C."/>
            <person name="Petry S."/>
        </authorList>
    </citation>
    <scope>NUCLEOTIDE SEQUENCE</scope>
    <source>
        <strain>MCE3</strain>
    </source>
</reference>
<dbReference type="GO" id="GO:0003723">
    <property type="term" value="F:RNA binding"/>
    <property type="evidence" value="ECO:0007669"/>
    <property type="project" value="InterPro"/>
</dbReference>
<evidence type="ECO:0000313" key="3">
    <source>
        <dbReference type="Proteomes" id="UP000009284"/>
    </source>
</evidence>
<dbReference type="InterPro" id="IPR006224">
    <property type="entry name" value="PsdUridine_synth_RluA-like_CS"/>
</dbReference>
<protein>
    <submittedName>
        <fullName evidence="2">Ribosomal large subunit pseudouridine synthase A</fullName>
        <ecNumber evidence="2">4.2.1.70</ecNumber>
    </submittedName>
</protein>
<feature type="domain" description="Pseudouridine synthase RsuA/RluA-like" evidence="1">
    <location>
        <begin position="99"/>
        <end position="246"/>
    </location>
</feature>
<dbReference type="EMBL" id="CP003059">
    <property type="protein sequence ID" value="AEP35795.1"/>
    <property type="molecule type" value="Genomic_DNA"/>
</dbReference>
<dbReference type="PANTHER" id="PTHR21600">
    <property type="entry name" value="MITOCHONDRIAL RNA PSEUDOURIDINE SYNTHASE"/>
    <property type="match status" value="1"/>
</dbReference>
<dbReference type="Gene3D" id="3.30.2350.10">
    <property type="entry name" value="Pseudouridine synthase"/>
    <property type="match status" value="1"/>
</dbReference>
<dbReference type="GO" id="GO:0004730">
    <property type="term" value="F:pseudouridylate synthase activity"/>
    <property type="evidence" value="ECO:0007669"/>
    <property type="project" value="UniProtKB-EC"/>
</dbReference>
<dbReference type="OrthoDB" id="9785808at2"/>
<organism evidence="2 3">
    <name type="scientific">Taylorella asinigenitalis (strain MCE3)</name>
    <dbReference type="NCBI Taxonomy" id="1008459"/>
    <lineage>
        <taxon>Bacteria</taxon>
        <taxon>Pseudomonadati</taxon>
        <taxon>Pseudomonadota</taxon>
        <taxon>Betaproteobacteria</taxon>
        <taxon>Burkholderiales</taxon>
        <taxon>Alcaligenaceae</taxon>
        <taxon>Taylorella</taxon>
    </lineage>
</organism>
<dbReference type="RefSeq" id="WP_014110694.1">
    <property type="nucleotide sequence ID" value="NC_016043.1"/>
</dbReference>